<name>A0A1Q9D974_SYMMI</name>
<organism evidence="3 4">
    <name type="scientific">Symbiodinium microadriaticum</name>
    <name type="common">Dinoflagellate</name>
    <name type="synonym">Zooxanthella microadriatica</name>
    <dbReference type="NCBI Taxonomy" id="2951"/>
    <lineage>
        <taxon>Eukaryota</taxon>
        <taxon>Sar</taxon>
        <taxon>Alveolata</taxon>
        <taxon>Dinophyceae</taxon>
        <taxon>Suessiales</taxon>
        <taxon>Symbiodiniaceae</taxon>
        <taxon>Symbiodinium</taxon>
    </lineage>
</organism>
<gene>
    <name evidence="3" type="ORF">AK812_SmicGene26586</name>
</gene>
<dbReference type="OrthoDB" id="427456at2759"/>
<keyword evidence="1" id="KW-0677">Repeat</keyword>
<keyword evidence="4" id="KW-1185">Reference proteome</keyword>
<dbReference type="PROSITE" id="PS50088">
    <property type="entry name" value="ANK_REPEAT"/>
    <property type="match status" value="1"/>
</dbReference>
<dbReference type="Pfam" id="PF00023">
    <property type="entry name" value="Ank"/>
    <property type="match status" value="1"/>
</dbReference>
<comment type="caution">
    <text evidence="3">The sequence shown here is derived from an EMBL/GenBank/DDBJ whole genome shotgun (WGS) entry which is preliminary data.</text>
</comment>
<evidence type="ECO:0000256" key="1">
    <source>
        <dbReference type="ARBA" id="ARBA00022737"/>
    </source>
</evidence>
<protein>
    <submittedName>
        <fullName evidence="3">Uncharacterized protein</fullName>
    </submittedName>
</protein>
<dbReference type="InterPro" id="IPR036770">
    <property type="entry name" value="Ankyrin_rpt-contain_sf"/>
</dbReference>
<dbReference type="PANTHER" id="PTHR24171">
    <property type="entry name" value="ANKYRIN REPEAT DOMAIN-CONTAINING PROTEIN 39-RELATED"/>
    <property type="match status" value="1"/>
</dbReference>
<dbReference type="Proteomes" id="UP000186817">
    <property type="component" value="Unassembled WGS sequence"/>
</dbReference>
<sequence>MARFFPFLCCSVTETKHEEDIEEVFDDFLFRGGHRRFDEFVKSDVDDPQPETSVTSITLADDLDSDKTIFSSDSSQTESYLEEPSTLSAAFDRFELLEAAHLANGKADEMPHLAILGTGGVTRLRTVAAQYEASLQKINIVPSSMPVFGALPDYDFEYGLELQNHSFMLVVTVTWHLGSMDELLRYAALYISKDCSPGWDSTVHKVEPLGQQAAAEAVWRVHGVDGVGVKTDDVLRRNWLIPEKRSAYDAWVVEASATDEDQPFGASLPPVDDGHVRASDVLKFTALTGDRGEGGVGFTLKVRHVLTVSPGSLSMALMRFMPKWALRKALGSALERAVRMTLWVSGWSPSLPSTFWGDRPSVPEWEFTASVLQLAACAEDEGGFWIGVCSLVTVFTPGPFLFCDGASRMEVAKEFLGNLHPARTVAEQERALGVRLKVLSKQSTAARLSIAIGEDVPQAVLAVMAHLGHPWHLLKFPVYILDPSAIAIMAASHGLEVRSEEGQGPTPLMCAASLGDTEILAMPLHFAACNCKAECVDLLLKTGAKKDVQDTDGETALDVAEGEACKSLLEKERGGTGITGKEQFSEDRPPAGVSVQAGNAGQSVDLNTVPAGLNTWKRTAVLWETLCKKDQQHNFTQH</sequence>
<reference evidence="3 4" key="1">
    <citation type="submission" date="2016-02" db="EMBL/GenBank/DDBJ databases">
        <title>Genome analysis of coral dinoflagellate symbionts highlights evolutionary adaptations to a symbiotic lifestyle.</title>
        <authorList>
            <person name="Aranda M."/>
            <person name="Li Y."/>
            <person name="Liew Y.J."/>
            <person name="Baumgarten S."/>
            <person name="Simakov O."/>
            <person name="Wilson M."/>
            <person name="Piel J."/>
            <person name="Ashoor H."/>
            <person name="Bougouffa S."/>
            <person name="Bajic V.B."/>
            <person name="Ryu T."/>
            <person name="Ravasi T."/>
            <person name="Bayer T."/>
            <person name="Micklem G."/>
            <person name="Kim H."/>
            <person name="Bhak J."/>
            <person name="Lajeunesse T.C."/>
            <person name="Voolstra C.R."/>
        </authorList>
    </citation>
    <scope>NUCLEOTIDE SEQUENCE [LARGE SCALE GENOMIC DNA]</scope>
    <source>
        <strain evidence="3 4">CCMP2467</strain>
    </source>
</reference>
<evidence type="ECO:0000313" key="4">
    <source>
        <dbReference type="Proteomes" id="UP000186817"/>
    </source>
</evidence>
<evidence type="ECO:0000256" key="2">
    <source>
        <dbReference type="ARBA" id="ARBA00023043"/>
    </source>
</evidence>
<proteinExistence type="predicted"/>
<accession>A0A1Q9D974</accession>
<dbReference type="EMBL" id="LSRX01000654">
    <property type="protein sequence ID" value="OLP91698.1"/>
    <property type="molecule type" value="Genomic_DNA"/>
</dbReference>
<keyword evidence="2" id="KW-0040">ANK repeat</keyword>
<dbReference type="SUPFAM" id="SSF48403">
    <property type="entry name" value="Ankyrin repeat"/>
    <property type="match status" value="1"/>
</dbReference>
<dbReference type="Gene3D" id="1.25.40.20">
    <property type="entry name" value="Ankyrin repeat-containing domain"/>
    <property type="match status" value="1"/>
</dbReference>
<dbReference type="InterPro" id="IPR002110">
    <property type="entry name" value="Ankyrin_rpt"/>
</dbReference>
<dbReference type="AlphaFoldDB" id="A0A1Q9D974"/>
<evidence type="ECO:0000313" key="3">
    <source>
        <dbReference type="EMBL" id="OLP91698.1"/>
    </source>
</evidence>